<dbReference type="PANTHER" id="PTHR47332:SF4">
    <property type="entry name" value="SET DOMAIN-CONTAINING PROTEIN 5"/>
    <property type="match status" value="1"/>
</dbReference>
<dbReference type="InterPro" id="IPR001214">
    <property type="entry name" value="SET_dom"/>
</dbReference>
<name>A0A9P6CV17_9AGAR</name>
<dbReference type="InterPro" id="IPR053185">
    <property type="entry name" value="SET_domain_protein"/>
</dbReference>
<comment type="caution">
    <text evidence="2">The sequence shown here is derived from an EMBL/GenBank/DDBJ whole genome shotgun (WGS) entry which is preliminary data.</text>
</comment>
<dbReference type="EMBL" id="MU155382">
    <property type="protein sequence ID" value="KAF9474385.1"/>
    <property type="molecule type" value="Genomic_DNA"/>
</dbReference>
<dbReference type="InterPro" id="IPR046341">
    <property type="entry name" value="SET_dom_sf"/>
</dbReference>
<protein>
    <submittedName>
        <fullName evidence="2">SET domain-containing protein</fullName>
    </submittedName>
</protein>
<dbReference type="SUPFAM" id="SSF82199">
    <property type="entry name" value="SET domain"/>
    <property type="match status" value="1"/>
</dbReference>
<proteinExistence type="predicted"/>
<dbReference type="PROSITE" id="PS50280">
    <property type="entry name" value="SET"/>
    <property type="match status" value="1"/>
</dbReference>
<organism evidence="2 3">
    <name type="scientific">Pholiota conissans</name>
    <dbReference type="NCBI Taxonomy" id="109636"/>
    <lineage>
        <taxon>Eukaryota</taxon>
        <taxon>Fungi</taxon>
        <taxon>Dikarya</taxon>
        <taxon>Basidiomycota</taxon>
        <taxon>Agaricomycotina</taxon>
        <taxon>Agaricomycetes</taxon>
        <taxon>Agaricomycetidae</taxon>
        <taxon>Agaricales</taxon>
        <taxon>Agaricineae</taxon>
        <taxon>Strophariaceae</taxon>
        <taxon>Pholiota</taxon>
    </lineage>
</organism>
<dbReference type="AlphaFoldDB" id="A0A9P6CV17"/>
<evidence type="ECO:0000313" key="2">
    <source>
        <dbReference type="EMBL" id="KAF9474385.1"/>
    </source>
</evidence>
<dbReference type="CDD" id="cd20071">
    <property type="entry name" value="SET_SMYD"/>
    <property type="match status" value="1"/>
</dbReference>
<dbReference type="Pfam" id="PF00856">
    <property type="entry name" value="SET"/>
    <property type="match status" value="1"/>
</dbReference>
<evidence type="ECO:0000259" key="1">
    <source>
        <dbReference type="PROSITE" id="PS50280"/>
    </source>
</evidence>
<accession>A0A9P6CV17</accession>
<dbReference type="PANTHER" id="PTHR47332">
    <property type="entry name" value="SET DOMAIN-CONTAINING PROTEIN 5"/>
    <property type="match status" value="1"/>
</dbReference>
<dbReference type="SMART" id="SM00317">
    <property type="entry name" value="SET"/>
    <property type="match status" value="1"/>
</dbReference>
<gene>
    <name evidence="2" type="ORF">BDN70DRAFT_866287</name>
</gene>
<sequence>MSEAAKSRLFNMPGFPKPVPKPRGRVQPYEVKMTPNMGMGVFATRDIKMGELVFAERPLFGGPKNINMLSLEVPGSGFLAQKLVLDEYEKLLELCVERMSEANRTGYTGLTNSHKEDGSGPLTGISRTNGYGVAEVFDGVGPKPISDDFRYAFVGNTASRINHSCLHNVVRTFDIAAFAFVFTAVLDIKAGEQIFYPYCNIEASVAVRRRQLAPYGIVCECRVCTNATPESDKFREEYRSSTVELFAQAQQVMTGKSWPTNDEFRELLIFQKAAIEEGLHAVSAYQGILGALTFAHMGRGHVAKVQELQVKMQKFAGIF</sequence>
<dbReference type="Gene3D" id="2.170.270.10">
    <property type="entry name" value="SET domain"/>
    <property type="match status" value="1"/>
</dbReference>
<evidence type="ECO:0000313" key="3">
    <source>
        <dbReference type="Proteomes" id="UP000807469"/>
    </source>
</evidence>
<feature type="domain" description="SET" evidence="1">
    <location>
        <begin position="27"/>
        <end position="199"/>
    </location>
</feature>
<reference evidence="2" key="1">
    <citation type="submission" date="2020-11" db="EMBL/GenBank/DDBJ databases">
        <authorList>
            <consortium name="DOE Joint Genome Institute"/>
            <person name="Ahrendt S."/>
            <person name="Riley R."/>
            <person name="Andreopoulos W."/>
            <person name="Labutti K."/>
            <person name="Pangilinan J."/>
            <person name="Ruiz-Duenas F.J."/>
            <person name="Barrasa J.M."/>
            <person name="Sanchez-Garcia M."/>
            <person name="Camarero S."/>
            <person name="Miyauchi S."/>
            <person name="Serrano A."/>
            <person name="Linde D."/>
            <person name="Babiker R."/>
            <person name="Drula E."/>
            <person name="Ayuso-Fernandez I."/>
            <person name="Pacheco R."/>
            <person name="Padilla G."/>
            <person name="Ferreira P."/>
            <person name="Barriuso J."/>
            <person name="Kellner H."/>
            <person name="Castanera R."/>
            <person name="Alfaro M."/>
            <person name="Ramirez L."/>
            <person name="Pisabarro A.G."/>
            <person name="Kuo A."/>
            <person name="Tritt A."/>
            <person name="Lipzen A."/>
            <person name="He G."/>
            <person name="Yan M."/>
            <person name="Ng V."/>
            <person name="Cullen D."/>
            <person name="Martin F."/>
            <person name="Rosso M.-N."/>
            <person name="Henrissat B."/>
            <person name="Hibbett D."/>
            <person name="Martinez A.T."/>
            <person name="Grigoriev I.V."/>
        </authorList>
    </citation>
    <scope>NUCLEOTIDE SEQUENCE</scope>
    <source>
        <strain evidence="2">CIRM-BRFM 674</strain>
    </source>
</reference>
<dbReference type="Proteomes" id="UP000807469">
    <property type="component" value="Unassembled WGS sequence"/>
</dbReference>
<keyword evidence="3" id="KW-1185">Reference proteome</keyword>
<dbReference type="OrthoDB" id="5945798at2759"/>